<dbReference type="EMBL" id="AP027081">
    <property type="protein sequence ID" value="BDU75501.1"/>
    <property type="molecule type" value="Genomic_DNA"/>
</dbReference>
<keyword evidence="1" id="KW-0812">Transmembrane</keyword>
<organism evidence="2 3">
    <name type="scientific">Mesoterricola sediminis</name>
    <dbReference type="NCBI Taxonomy" id="2927980"/>
    <lineage>
        <taxon>Bacteria</taxon>
        <taxon>Pseudomonadati</taxon>
        <taxon>Acidobacteriota</taxon>
        <taxon>Holophagae</taxon>
        <taxon>Holophagales</taxon>
        <taxon>Holophagaceae</taxon>
        <taxon>Mesoterricola</taxon>
    </lineage>
</organism>
<protein>
    <recommendedName>
        <fullName evidence="4">Cbb3-type cytochrome oxidase component FixQ</fullName>
    </recommendedName>
</protein>
<evidence type="ECO:0008006" key="4">
    <source>
        <dbReference type="Google" id="ProtNLM"/>
    </source>
</evidence>
<dbReference type="RefSeq" id="WP_243330660.1">
    <property type="nucleotide sequence ID" value="NZ_AP027081.1"/>
</dbReference>
<accession>A0AA48KB74</accession>
<keyword evidence="1" id="KW-0472">Membrane</keyword>
<keyword evidence="3" id="KW-1185">Reference proteome</keyword>
<evidence type="ECO:0000313" key="2">
    <source>
        <dbReference type="EMBL" id="BDU75501.1"/>
    </source>
</evidence>
<dbReference type="Proteomes" id="UP001228113">
    <property type="component" value="Chromosome"/>
</dbReference>
<proteinExistence type="predicted"/>
<gene>
    <name evidence="2" type="ORF">METESE_04590</name>
</gene>
<dbReference type="AlphaFoldDB" id="A0AA48KB74"/>
<sequence>MDYTWPSVYFAYLFFALMFALAVFFFLKTVRDGYWGKNGEDIKFRMLEDDGDRRSHE</sequence>
<evidence type="ECO:0000313" key="3">
    <source>
        <dbReference type="Proteomes" id="UP001228113"/>
    </source>
</evidence>
<evidence type="ECO:0000256" key="1">
    <source>
        <dbReference type="SAM" id="Phobius"/>
    </source>
</evidence>
<name>A0AA48KB74_9BACT</name>
<keyword evidence="1" id="KW-1133">Transmembrane helix</keyword>
<feature type="transmembrane region" description="Helical" evidence="1">
    <location>
        <begin position="6"/>
        <end position="27"/>
    </location>
</feature>
<reference evidence="2" key="1">
    <citation type="journal article" date="2023" name="Int. J. Syst. Evol. Microbiol.">
        <title>Mesoterricola silvestris gen. nov., sp. nov., Mesoterricola sediminis sp. nov., Geothrix oryzae sp. nov., Geothrix edaphica sp. nov., Geothrix rubra sp. nov., and Geothrix limicola sp. nov., six novel members of Acidobacteriota isolated from soils.</title>
        <authorList>
            <person name="Itoh H."/>
            <person name="Sugisawa Y."/>
            <person name="Mise K."/>
            <person name="Xu Z."/>
            <person name="Kuniyasu M."/>
            <person name="Ushijima N."/>
            <person name="Kawano K."/>
            <person name="Kobayashi E."/>
            <person name="Shiratori Y."/>
            <person name="Masuda Y."/>
            <person name="Senoo K."/>
        </authorList>
    </citation>
    <scope>NUCLEOTIDE SEQUENCE</scope>
    <source>
        <strain evidence="2">W786</strain>
    </source>
</reference>
<dbReference type="KEGG" id="msea:METESE_04590"/>